<dbReference type="PANTHER" id="PTHR43194:SF5">
    <property type="entry name" value="PIMELOYL-[ACYL-CARRIER PROTEIN] METHYL ESTER ESTERASE"/>
    <property type="match status" value="1"/>
</dbReference>
<dbReference type="InterPro" id="IPR000073">
    <property type="entry name" value="AB_hydrolase_1"/>
</dbReference>
<evidence type="ECO:0000313" key="2">
    <source>
        <dbReference type="EMBL" id="KZP21625.1"/>
    </source>
</evidence>
<dbReference type="OrthoDB" id="408373at2759"/>
<dbReference type="PRINTS" id="PR00111">
    <property type="entry name" value="ABHYDROLASE"/>
</dbReference>
<dbReference type="InterPro" id="IPR050228">
    <property type="entry name" value="Carboxylesterase_BioH"/>
</dbReference>
<dbReference type="AlphaFoldDB" id="A0A166K802"/>
<feature type="domain" description="AB hydrolase-1" evidence="1">
    <location>
        <begin position="87"/>
        <end position="317"/>
    </location>
</feature>
<dbReference type="EMBL" id="KV417546">
    <property type="protein sequence ID" value="KZP21625.1"/>
    <property type="molecule type" value="Genomic_DNA"/>
</dbReference>
<dbReference type="Pfam" id="PF00561">
    <property type="entry name" value="Abhydrolase_1"/>
    <property type="match status" value="1"/>
</dbReference>
<evidence type="ECO:0000259" key="1">
    <source>
        <dbReference type="Pfam" id="PF00561"/>
    </source>
</evidence>
<gene>
    <name evidence="2" type="ORF">FIBSPDRAFT_919560</name>
</gene>
<dbReference type="InterPro" id="IPR029058">
    <property type="entry name" value="AB_hydrolase_fold"/>
</dbReference>
<dbReference type="PANTHER" id="PTHR43194">
    <property type="entry name" value="HYDROLASE ALPHA/BETA FOLD FAMILY"/>
    <property type="match status" value="1"/>
</dbReference>
<dbReference type="SUPFAM" id="SSF53474">
    <property type="entry name" value="alpha/beta-Hydrolases"/>
    <property type="match status" value="1"/>
</dbReference>
<dbReference type="Proteomes" id="UP000076532">
    <property type="component" value="Unassembled WGS sequence"/>
</dbReference>
<dbReference type="STRING" id="436010.A0A166K802"/>
<name>A0A166K802_9AGAM</name>
<reference evidence="2 3" key="1">
    <citation type="journal article" date="2016" name="Mol. Biol. Evol.">
        <title>Comparative Genomics of Early-Diverging Mushroom-Forming Fungi Provides Insights into the Origins of Lignocellulose Decay Capabilities.</title>
        <authorList>
            <person name="Nagy L.G."/>
            <person name="Riley R."/>
            <person name="Tritt A."/>
            <person name="Adam C."/>
            <person name="Daum C."/>
            <person name="Floudas D."/>
            <person name="Sun H."/>
            <person name="Yadav J.S."/>
            <person name="Pangilinan J."/>
            <person name="Larsson K.H."/>
            <person name="Matsuura K."/>
            <person name="Barry K."/>
            <person name="Labutti K."/>
            <person name="Kuo R."/>
            <person name="Ohm R.A."/>
            <person name="Bhattacharya S.S."/>
            <person name="Shirouzu T."/>
            <person name="Yoshinaga Y."/>
            <person name="Martin F.M."/>
            <person name="Grigoriev I.V."/>
            <person name="Hibbett D.S."/>
        </authorList>
    </citation>
    <scope>NUCLEOTIDE SEQUENCE [LARGE SCALE GENOMIC DNA]</scope>
    <source>
        <strain evidence="2 3">CBS 109695</strain>
    </source>
</reference>
<organism evidence="2 3">
    <name type="scientific">Athelia psychrophila</name>
    <dbReference type="NCBI Taxonomy" id="1759441"/>
    <lineage>
        <taxon>Eukaryota</taxon>
        <taxon>Fungi</taxon>
        <taxon>Dikarya</taxon>
        <taxon>Basidiomycota</taxon>
        <taxon>Agaricomycotina</taxon>
        <taxon>Agaricomycetes</taxon>
        <taxon>Agaricomycetidae</taxon>
        <taxon>Atheliales</taxon>
        <taxon>Atheliaceae</taxon>
        <taxon>Athelia</taxon>
    </lineage>
</organism>
<protein>
    <submittedName>
        <fullName evidence="2">Alpha/beta-hydrolase</fullName>
    </submittedName>
</protein>
<proteinExistence type="predicted"/>
<accession>A0A166K802</accession>
<sequence>MKTINCISLFLPILLTSLLLLFYTIASFPASPRTISTVHHSLAALPQSCTSWKVYPEDFYEGGAYVTLPQGKTRYWIMGPEKGKKIVLINGLSIPSMVYKNVAPALASKGYRVLLYDLYGRGYSDAPQVTYDTALYATQLALLMQHVRWEKANVVGVSMGAAIGVAVADLFPHLVSGKMALIAPAGLLESGDISRTVKFMSSPLIQDITSSFPFRLYMQHLANTSGSTLSPDPIHEIVRLQSAHLPGYNRALASSIRSGPIRGQEGSFAALGKSGRSVLLIHGTADWTVPYKHTATIRALIPHAHLVTVDGAGHDLTVTHSDVVTDSLLSFFETRDSWVPKFLQS</sequence>
<evidence type="ECO:0000313" key="3">
    <source>
        <dbReference type="Proteomes" id="UP000076532"/>
    </source>
</evidence>
<keyword evidence="3" id="KW-1185">Reference proteome</keyword>
<dbReference type="Gene3D" id="3.40.50.1820">
    <property type="entry name" value="alpha/beta hydrolase"/>
    <property type="match status" value="1"/>
</dbReference>